<dbReference type="PANTHER" id="PTHR34473:SF2">
    <property type="entry name" value="UPF0699 TRANSMEMBRANE PROTEIN YDBT"/>
    <property type="match status" value="1"/>
</dbReference>
<feature type="transmembrane region" description="Helical" evidence="1">
    <location>
        <begin position="21"/>
        <end position="38"/>
    </location>
</feature>
<dbReference type="OrthoDB" id="1750577at2"/>
<organism evidence="3 4">
    <name type="scientific">Bacillus taeanensis</name>
    <dbReference type="NCBI Taxonomy" id="273032"/>
    <lineage>
        <taxon>Bacteria</taxon>
        <taxon>Bacillati</taxon>
        <taxon>Bacillota</taxon>
        <taxon>Bacilli</taxon>
        <taxon>Bacillales</taxon>
        <taxon>Bacillaceae</taxon>
        <taxon>Bacillus</taxon>
    </lineage>
</organism>
<feature type="domain" description="YdbS-like PH" evidence="2">
    <location>
        <begin position="76"/>
        <end position="151"/>
    </location>
</feature>
<keyword evidence="1" id="KW-0472">Membrane</keyword>
<evidence type="ECO:0000259" key="2">
    <source>
        <dbReference type="Pfam" id="PF03703"/>
    </source>
</evidence>
<dbReference type="RefSeq" id="WP_113807981.1">
    <property type="nucleotide sequence ID" value="NZ_QOCW01000029.1"/>
</dbReference>
<name>A0A366XQP9_9BACI</name>
<protein>
    <recommendedName>
        <fullName evidence="2">YdbS-like PH domain-containing protein</fullName>
    </recommendedName>
</protein>
<evidence type="ECO:0000313" key="3">
    <source>
        <dbReference type="EMBL" id="RBW67838.1"/>
    </source>
</evidence>
<dbReference type="Proteomes" id="UP000253314">
    <property type="component" value="Unassembled WGS sequence"/>
</dbReference>
<feature type="transmembrane region" description="Helical" evidence="1">
    <location>
        <begin position="50"/>
        <end position="70"/>
    </location>
</feature>
<keyword evidence="1" id="KW-1133">Transmembrane helix</keyword>
<dbReference type="Pfam" id="PF03703">
    <property type="entry name" value="bPH_2"/>
    <property type="match status" value="1"/>
</dbReference>
<dbReference type="EMBL" id="QOCW01000029">
    <property type="protein sequence ID" value="RBW67838.1"/>
    <property type="molecule type" value="Genomic_DNA"/>
</dbReference>
<reference evidence="3 4" key="1">
    <citation type="submission" date="2018-07" db="EMBL/GenBank/DDBJ databases">
        <title>Lottiidibacillus patelloidae gen. nov., sp. nov., isolated from the intestinal tract of a marine limpet and the reclassification of B. taeanensis BH030017T, B. algicola KMM 3737T and B. hwajinpoensis SW-72T as genus Lottiidibacillus.</title>
        <authorList>
            <person name="Liu R."/>
            <person name="Huang Z."/>
        </authorList>
    </citation>
    <scope>NUCLEOTIDE SEQUENCE [LARGE SCALE GENOMIC DNA]</scope>
    <source>
        <strain evidence="3 4">BH030017</strain>
    </source>
</reference>
<comment type="caution">
    <text evidence="3">The sequence shown here is derived from an EMBL/GenBank/DDBJ whole genome shotgun (WGS) entry which is preliminary data.</text>
</comment>
<dbReference type="InterPro" id="IPR005182">
    <property type="entry name" value="YdbS-like_PH"/>
</dbReference>
<accession>A0A366XQP9</accession>
<proteinExistence type="predicted"/>
<evidence type="ECO:0000256" key="1">
    <source>
        <dbReference type="SAM" id="Phobius"/>
    </source>
</evidence>
<keyword evidence="4" id="KW-1185">Reference proteome</keyword>
<dbReference type="AlphaFoldDB" id="A0A366XQP9"/>
<sequence>MRNRPKHSLDPKALTVWRIHGILNTIVVWVLPFAYFILRKFDFIPHLSNWIPVLLMIIPLVYTLFAVVIMPSLQMKRWRYEVTEHEIDLERGVLFVKKTLIPMVRVQHVDTKQGPVYRRYQLASVTISTAATVHEIPALSNSTAEELRDRISELARVADDDVS</sequence>
<evidence type="ECO:0000313" key="4">
    <source>
        <dbReference type="Proteomes" id="UP000253314"/>
    </source>
</evidence>
<dbReference type="PANTHER" id="PTHR34473">
    <property type="entry name" value="UPF0699 TRANSMEMBRANE PROTEIN YDBS"/>
    <property type="match status" value="1"/>
</dbReference>
<keyword evidence="1" id="KW-0812">Transmembrane</keyword>
<gene>
    <name evidence="3" type="ORF">DS031_20040</name>
</gene>